<proteinExistence type="predicted"/>
<organism evidence="6 7">
    <name type="scientific">Plantactinospora sonchi</name>
    <dbReference type="NCBI Taxonomy" id="1544735"/>
    <lineage>
        <taxon>Bacteria</taxon>
        <taxon>Bacillati</taxon>
        <taxon>Actinomycetota</taxon>
        <taxon>Actinomycetes</taxon>
        <taxon>Micromonosporales</taxon>
        <taxon>Micromonosporaceae</taxon>
        <taxon>Plantactinospora</taxon>
    </lineage>
</organism>
<dbReference type="Pfam" id="PF02518">
    <property type="entry name" value="HATPase_c"/>
    <property type="match status" value="1"/>
</dbReference>
<feature type="transmembrane region" description="Helical" evidence="4">
    <location>
        <begin position="144"/>
        <end position="162"/>
    </location>
</feature>
<feature type="transmembrane region" description="Helical" evidence="4">
    <location>
        <begin position="16"/>
        <end position="34"/>
    </location>
</feature>
<dbReference type="GO" id="GO:0016301">
    <property type="term" value="F:kinase activity"/>
    <property type="evidence" value="ECO:0007669"/>
    <property type="project" value="UniProtKB-KW"/>
</dbReference>
<gene>
    <name evidence="6" type="ORF">V1633_33855</name>
</gene>
<keyword evidence="7" id="KW-1185">Reference proteome</keyword>
<feature type="transmembrane region" description="Helical" evidence="4">
    <location>
        <begin position="109"/>
        <end position="132"/>
    </location>
</feature>
<feature type="transmembrane region" description="Helical" evidence="4">
    <location>
        <begin position="75"/>
        <end position="102"/>
    </location>
</feature>
<keyword evidence="2 6" id="KW-0418">Kinase</keyword>
<comment type="caution">
    <text evidence="6">The sequence shown here is derived from an EMBL/GenBank/DDBJ whole genome shotgun (WGS) entry which is preliminary data.</text>
</comment>
<evidence type="ECO:0000256" key="4">
    <source>
        <dbReference type="SAM" id="Phobius"/>
    </source>
</evidence>
<name>A0ABU7S3V2_9ACTN</name>
<evidence type="ECO:0000313" key="7">
    <source>
        <dbReference type="Proteomes" id="UP001332243"/>
    </source>
</evidence>
<dbReference type="PANTHER" id="PTHR24421">
    <property type="entry name" value="NITRATE/NITRITE SENSOR PROTEIN NARX-RELATED"/>
    <property type="match status" value="1"/>
</dbReference>
<evidence type="ECO:0000259" key="5">
    <source>
        <dbReference type="SMART" id="SM00387"/>
    </source>
</evidence>
<dbReference type="InterPro" id="IPR017205">
    <property type="entry name" value="Sig_transdc_His_kinase_ChrS"/>
</dbReference>
<dbReference type="PIRSF" id="PIRSF037434">
    <property type="entry name" value="STHK_ChrS"/>
    <property type="match status" value="1"/>
</dbReference>
<dbReference type="Pfam" id="PF07730">
    <property type="entry name" value="HisKA_3"/>
    <property type="match status" value="1"/>
</dbReference>
<dbReference type="InterPro" id="IPR050482">
    <property type="entry name" value="Sensor_HK_TwoCompSys"/>
</dbReference>
<keyword evidence="3" id="KW-0902">Two-component regulatory system</keyword>
<dbReference type="InterPro" id="IPR036890">
    <property type="entry name" value="HATPase_C_sf"/>
</dbReference>
<evidence type="ECO:0000256" key="1">
    <source>
        <dbReference type="ARBA" id="ARBA00022679"/>
    </source>
</evidence>
<keyword evidence="1" id="KW-0808">Transferase</keyword>
<dbReference type="SUPFAM" id="SSF55874">
    <property type="entry name" value="ATPase domain of HSP90 chaperone/DNA topoisomerase II/histidine kinase"/>
    <property type="match status" value="1"/>
</dbReference>
<evidence type="ECO:0000313" key="6">
    <source>
        <dbReference type="EMBL" id="MEE6263474.1"/>
    </source>
</evidence>
<feature type="domain" description="Histidine kinase/HSP90-like ATPase" evidence="5">
    <location>
        <begin position="303"/>
        <end position="393"/>
    </location>
</feature>
<dbReference type="Gene3D" id="1.20.5.1930">
    <property type="match status" value="1"/>
</dbReference>
<keyword evidence="4" id="KW-0812">Transmembrane</keyword>
<dbReference type="EMBL" id="JAZGQK010000038">
    <property type="protein sequence ID" value="MEE6263474.1"/>
    <property type="molecule type" value="Genomic_DNA"/>
</dbReference>
<dbReference type="InterPro" id="IPR011712">
    <property type="entry name" value="Sig_transdc_His_kin_sub3_dim/P"/>
</dbReference>
<keyword evidence="4" id="KW-0472">Membrane</keyword>
<accession>A0ABU7S3V2</accession>
<dbReference type="Proteomes" id="UP001332243">
    <property type="component" value="Unassembled WGS sequence"/>
</dbReference>
<reference evidence="6 7" key="1">
    <citation type="submission" date="2024-01" db="EMBL/GenBank/DDBJ databases">
        <title>Genome insights into Plantactinospora sonchi sp. nov.</title>
        <authorList>
            <person name="Wang L."/>
        </authorList>
    </citation>
    <scope>NUCLEOTIDE SEQUENCE [LARGE SCALE GENOMIC DNA]</scope>
    <source>
        <strain evidence="6 7">NEAU-QY2</strain>
    </source>
</reference>
<evidence type="ECO:0000256" key="2">
    <source>
        <dbReference type="ARBA" id="ARBA00022777"/>
    </source>
</evidence>
<dbReference type="RefSeq" id="WP_331218372.1">
    <property type="nucleotide sequence ID" value="NZ_JAZGQK010000038.1"/>
</dbReference>
<sequence>MSPETRRGAWQRRYPLWELYFGLAAVATTTFVLADLSRPGSDRARAVVLLAAMTGWYLFWGRAVARDEVEGWRGVVYLGVALLLYVPAVASVSAASFVLLAVCAQAYMVLPALPATGAVVLFNLAGVTVYVLRTGDLRDALTGPGPTAVVVILISAVFGTWARQVSRQNEERAVLIEELDASRAEVGRLSHEAGVAAERQRLAGDIHDTIAQGLTSVVLLLQAAEAELDGNVAQARRHLRTATGVARDNLAEARALVGALTPSALAHSSLADATRRLVDRLSAETGLVGQVVVTGEPRALSTTVEVVLLRVTQEALANVRKHADATSVTVRLAYRSDGVLLVVADDGRGFGTPAAGGYGLGAMSARVEQVAGELTVESRPGAGTTVRVEVADG</sequence>
<keyword evidence="4" id="KW-1133">Transmembrane helix</keyword>
<feature type="transmembrane region" description="Helical" evidence="4">
    <location>
        <begin position="46"/>
        <end position="63"/>
    </location>
</feature>
<dbReference type="PANTHER" id="PTHR24421:SF62">
    <property type="entry name" value="SENSORY TRANSDUCTION HISTIDINE KINASE"/>
    <property type="match status" value="1"/>
</dbReference>
<protein>
    <submittedName>
        <fullName evidence="6">Sensor histidine kinase</fullName>
    </submittedName>
</protein>
<dbReference type="CDD" id="cd16917">
    <property type="entry name" value="HATPase_UhpB-NarQ-NarX-like"/>
    <property type="match status" value="1"/>
</dbReference>
<dbReference type="InterPro" id="IPR003594">
    <property type="entry name" value="HATPase_dom"/>
</dbReference>
<dbReference type="SMART" id="SM00387">
    <property type="entry name" value="HATPase_c"/>
    <property type="match status" value="1"/>
</dbReference>
<evidence type="ECO:0000256" key="3">
    <source>
        <dbReference type="ARBA" id="ARBA00023012"/>
    </source>
</evidence>
<dbReference type="Gene3D" id="3.30.565.10">
    <property type="entry name" value="Histidine kinase-like ATPase, C-terminal domain"/>
    <property type="match status" value="1"/>
</dbReference>